<keyword evidence="3" id="KW-1185">Reference proteome</keyword>
<organism evidence="2 3">
    <name type="scientific">Lactiplantibacillus daowaiensis</name>
    <dbReference type="NCBI Taxonomy" id="2559918"/>
    <lineage>
        <taxon>Bacteria</taxon>
        <taxon>Bacillati</taxon>
        <taxon>Bacillota</taxon>
        <taxon>Bacilli</taxon>
        <taxon>Lactobacillales</taxon>
        <taxon>Lactobacillaceae</taxon>
        <taxon>Lactiplantibacillus</taxon>
    </lineage>
</organism>
<dbReference type="Pfam" id="PF05133">
    <property type="entry name" value="SPP1_portal"/>
    <property type="match status" value="1"/>
</dbReference>
<proteinExistence type="predicted"/>
<feature type="compositionally biased region" description="Basic and acidic residues" evidence="1">
    <location>
        <begin position="535"/>
        <end position="549"/>
    </location>
</feature>
<evidence type="ECO:0000313" key="2">
    <source>
        <dbReference type="EMBL" id="MFC6180338.1"/>
    </source>
</evidence>
<accession>A0ABW1RY04</accession>
<dbReference type="Proteomes" id="UP001596282">
    <property type="component" value="Unassembled WGS sequence"/>
</dbReference>
<dbReference type="RefSeq" id="WP_137627712.1">
    <property type="nucleotide sequence ID" value="NZ_BJDJ01000003.1"/>
</dbReference>
<sequence>MAETNDRNAHLRSLRPTYNSITMLDGRRYGGRYSFDSNQVYSIPAKDWDDVYDSDGKKKEMIELIQWYVSDHFAHQLPRILELERYYDGDENIHYWRSGKGPKQADERITSGYPRYITTIHVGYELANPLAFGYSNPEDDGDTGEALLDRIKLFNQRNDEAYHDMVMFKNACNTGRAYELIYCPEGSSEPQMAPIDPNQAFVVWSADVKPVELFAVRYYAVNVRDETSYRIEVYTKDHIFYFKAGEDPASGWTLDDNAEHLLGSVPLIEYSINDERSGIFETQMDNIDAYDIAKSEMANSQEDFSNSKLVISGMIQHKKQPMTDGNGDFVFIDNTSGRFTHEAKDKNGKDNKQAVQSLVDTQANTMFLKPYMYHDANGNKMFSSTSAQYLTKEVNTTDWKTYTDEIKQQILMGTNTPDLSDSSFAQDQTGEALAYKLWGTDQAQASMHDIFKRGLMERVKLLAMQWAMAGKKDKDPKLVSPPDYQNVTISFTPNLPKNDDKKVELIGKLLGTGAISDETGQDMAADVTGVPASMEKQRMGDQKKRDGGDTGKMFKGSLADFQKGGDGDADSSSGESAD</sequence>
<gene>
    <name evidence="2" type="ORF">ACFP5Y_03780</name>
</gene>
<dbReference type="InterPro" id="IPR006428">
    <property type="entry name" value="Portal_SPP1-type"/>
</dbReference>
<protein>
    <submittedName>
        <fullName evidence="2">Phage portal protein</fullName>
    </submittedName>
</protein>
<dbReference type="InterPro" id="IPR021145">
    <property type="entry name" value="Portal_protein_SPP1_Gp6-like"/>
</dbReference>
<dbReference type="NCBIfam" id="TIGR01538">
    <property type="entry name" value="portal_SPP1"/>
    <property type="match status" value="1"/>
</dbReference>
<reference evidence="3" key="1">
    <citation type="journal article" date="2019" name="Int. J. Syst. Evol. Microbiol.">
        <title>The Global Catalogue of Microorganisms (GCM) 10K type strain sequencing project: providing services to taxonomists for standard genome sequencing and annotation.</title>
        <authorList>
            <consortium name="The Broad Institute Genomics Platform"/>
            <consortium name="The Broad Institute Genome Sequencing Center for Infectious Disease"/>
            <person name="Wu L."/>
            <person name="Ma J."/>
        </authorList>
    </citation>
    <scope>NUCLEOTIDE SEQUENCE [LARGE SCALE GENOMIC DNA]</scope>
    <source>
        <strain evidence="3">CCM 8933</strain>
    </source>
</reference>
<evidence type="ECO:0000256" key="1">
    <source>
        <dbReference type="SAM" id="MobiDB-lite"/>
    </source>
</evidence>
<evidence type="ECO:0000313" key="3">
    <source>
        <dbReference type="Proteomes" id="UP001596282"/>
    </source>
</evidence>
<feature type="region of interest" description="Disordered" evidence="1">
    <location>
        <begin position="529"/>
        <end position="578"/>
    </location>
</feature>
<name>A0ABW1RY04_9LACO</name>
<comment type="caution">
    <text evidence="2">The sequence shown here is derived from an EMBL/GenBank/DDBJ whole genome shotgun (WGS) entry which is preliminary data.</text>
</comment>
<dbReference type="EMBL" id="JBHSSC010000009">
    <property type="protein sequence ID" value="MFC6180338.1"/>
    <property type="molecule type" value="Genomic_DNA"/>
</dbReference>